<organism evidence="4 5">
    <name type="scientific">Leucobacter weissii</name>
    <dbReference type="NCBI Taxonomy" id="1983706"/>
    <lineage>
        <taxon>Bacteria</taxon>
        <taxon>Bacillati</taxon>
        <taxon>Actinomycetota</taxon>
        <taxon>Actinomycetes</taxon>
        <taxon>Micrococcales</taxon>
        <taxon>Microbacteriaceae</taxon>
        <taxon>Leucobacter</taxon>
    </lineage>
</organism>
<dbReference type="PANTHER" id="PTHR11014">
    <property type="entry name" value="PEPTIDASE M20 FAMILY MEMBER"/>
    <property type="match status" value="1"/>
</dbReference>
<feature type="binding site" evidence="2">
    <location>
        <position position="139"/>
    </location>
    <ligand>
        <name>Mn(2+)</name>
        <dbReference type="ChEBI" id="CHEBI:29035"/>
        <label>2</label>
    </ligand>
</feature>
<accession>A0A939MNQ3</accession>
<dbReference type="PIRSF" id="PIRSF005962">
    <property type="entry name" value="Pept_M20D_amidohydro"/>
    <property type="match status" value="1"/>
</dbReference>
<evidence type="ECO:0000256" key="1">
    <source>
        <dbReference type="ARBA" id="ARBA00022801"/>
    </source>
</evidence>
<dbReference type="InterPro" id="IPR011650">
    <property type="entry name" value="Peptidase_M20_dimer"/>
</dbReference>
<dbReference type="SUPFAM" id="SSF55031">
    <property type="entry name" value="Bacterial exopeptidase dimerisation domain"/>
    <property type="match status" value="1"/>
</dbReference>
<dbReference type="Gene3D" id="3.40.630.10">
    <property type="entry name" value="Zn peptidases"/>
    <property type="match status" value="1"/>
</dbReference>
<feature type="binding site" evidence="2">
    <location>
        <position position="166"/>
    </location>
    <ligand>
        <name>Mn(2+)</name>
        <dbReference type="ChEBI" id="CHEBI:29035"/>
        <label>2</label>
    </ligand>
</feature>
<dbReference type="SUPFAM" id="SSF53187">
    <property type="entry name" value="Zn-dependent exopeptidases"/>
    <property type="match status" value="1"/>
</dbReference>
<gene>
    <name evidence="4" type="ORF">J4H92_07555</name>
</gene>
<name>A0A939MNQ3_9MICO</name>
<dbReference type="RefSeq" id="WP_208097577.1">
    <property type="nucleotide sequence ID" value="NZ_JAGDYM010000008.1"/>
</dbReference>
<reference evidence="4" key="1">
    <citation type="submission" date="2021-03" db="EMBL/GenBank/DDBJ databases">
        <title>Leucobacter chromiisoli sp. nov., isolated from chromium-containing soil of chemical plant.</title>
        <authorList>
            <person name="Xu Z."/>
        </authorList>
    </citation>
    <scope>NUCLEOTIDE SEQUENCE</scope>
    <source>
        <strain evidence="4">S27</strain>
    </source>
</reference>
<evidence type="ECO:0000313" key="4">
    <source>
        <dbReference type="EMBL" id="MBO1901806.1"/>
    </source>
</evidence>
<dbReference type="Pfam" id="PF01546">
    <property type="entry name" value="Peptidase_M20"/>
    <property type="match status" value="1"/>
</dbReference>
<dbReference type="GO" id="GO:0050118">
    <property type="term" value="F:N-acetyldiaminopimelate deacetylase activity"/>
    <property type="evidence" value="ECO:0007669"/>
    <property type="project" value="UniProtKB-ARBA"/>
</dbReference>
<sequence length="401" mass="42039">MTGTTEDRWERFFAAVEDALPDALRLRRELHREPRISGEEGPTLELVLEELGSPAWDPVAETGGLVRIGPADGPAIALRAELDALPIVEESGAAFASTNGAMHACGHDVHIAAAVAVARAAQQVQLPVALLLILQPREEAYPSGARDICESGLLEQHGVREVFGAHVHPRVPAGGVAVGEGAVNAAADEFGITVRGVGGHAAYPHHARDPIVAMAAVIGALQTLVSRRTDPMHPAVLSFGTVNAGSAANVIPAEAHARGSIRTMDADDRAFLHTALREAAASIAAAHGCRAEVTIVSGEPVLYNDPAVSRALRRALEDRGVRLVDPMRSCGADDFSYYTERLPGTMMFVGVAEGDDEPALHTSTFLPREEAVSDIAMAYATSIRVAYDSGLCVGAEAGSSV</sequence>
<keyword evidence="1" id="KW-0378">Hydrolase</keyword>
<dbReference type="GO" id="GO:0019877">
    <property type="term" value="P:diaminopimelate biosynthetic process"/>
    <property type="evidence" value="ECO:0007669"/>
    <property type="project" value="UniProtKB-ARBA"/>
</dbReference>
<dbReference type="FunFam" id="3.30.70.360:FF:000001">
    <property type="entry name" value="N-acetyldiaminopimelate deacetylase"/>
    <property type="match status" value="1"/>
</dbReference>
<feature type="binding site" evidence="2">
    <location>
        <position position="107"/>
    </location>
    <ligand>
        <name>Mn(2+)</name>
        <dbReference type="ChEBI" id="CHEBI:29035"/>
        <label>2</label>
    </ligand>
</feature>
<dbReference type="NCBIfam" id="TIGR01891">
    <property type="entry name" value="amidohydrolases"/>
    <property type="match status" value="1"/>
</dbReference>
<dbReference type="InterPro" id="IPR017439">
    <property type="entry name" value="Amidohydrolase"/>
</dbReference>
<comment type="cofactor">
    <cofactor evidence="2">
        <name>Mn(2+)</name>
        <dbReference type="ChEBI" id="CHEBI:29035"/>
    </cofactor>
    <text evidence="2">The Mn(2+) ion enhances activity.</text>
</comment>
<keyword evidence="5" id="KW-1185">Reference proteome</keyword>
<evidence type="ECO:0000259" key="3">
    <source>
        <dbReference type="Pfam" id="PF07687"/>
    </source>
</evidence>
<feature type="binding site" evidence="2">
    <location>
        <position position="361"/>
    </location>
    <ligand>
        <name>Mn(2+)</name>
        <dbReference type="ChEBI" id="CHEBI:29035"/>
        <label>2</label>
    </ligand>
</feature>
<dbReference type="Pfam" id="PF07687">
    <property type="entry name" value="M20_dimer"/>
    <property type="match status" value="1"/>
</dbReference>
<evidence type="ECO:0000256" key="2">
    <source>
        <dbReference type="PIRSR" id="PIRSR005962-1"/>
    </source>
</evidence>
<dbReference type="AlphaFoldDB" id="A0A939MNQ3"/>
<protein>
    <submittedName>
        <fullName evidence="4">Amidohydrolase</fullName>
    </submittedName>
</protein>
<dbReference type="PANTHER" id="PTHR11014:SF63">
    <property type="entry name" value="METALLOPEPTIDASE, PUTATIVE (AFU_ORTHOLOGUE AFUA_6G09600)-RELATED"/>
    <property type="match status" value="1"/>
</dbReference>
<feature type="binding site" evidence="2">
    <location>
        <position position="105"/>
    </location>
    <ligand>
        <name>Mn(2+)</name>
        <dbReference type="ChEBI" id="CHEBI:29035"/>
        <label>2</label>
    </ligand>
</feature>
<keyword evidence="2" id="KW-0464">Manganese</keyword>
<dbReference type="Proteomes" id="UP000664382">
    <property type="component" value="Unassembled WGS sequence"/>
</dbReference>
<feature type="domain" description="Peptidase M20 dimerisation" evidence="3">
    <location>
        <begin position="190"/>
        <end position="285"/>
    </location>
</feature>
<comment type="caution">
    <text evidence="4">The sequence shown here is derived from an EMBL/GenBank/DDBJ whole genome shotgun (WGS) entry which is preliminary data.</text>
</comment>
<proteinExistence type="predicted"/>
<evidence type="ECO:0000313" key="5">
    <source>
        <dbReference type="Proteomes" id="UP000664382"/>
    </source>
</evidence>
<dbReference type="InterPro" id="IPR036264">
    <property type="entry name" value="Bact_exopeptidase_dim_dom"/>
</dbReference>
<dbReference type="CDD" id="cd03886">
    <property type="entry name" value="M20_Acy1"/>
    <property type="match status" value="1"/>
</dbReference>
<dbReference type="Gene3D" id="3.30.70.360">
    <property type="match status" value="1"/>
</dbReference>
<dbReference type="GO" id="GO:0046872">
    <property type="term" value="F:metal ion binding"/>
    <property type="evidence" value="ECO:0007669"/>
    <property type="project" value="UniProtKB-KW"/>
</dbReference>
<dbReference type="InterPro" id="IPR002933">
    <property type="entry name" value="Peptidase_M20"/>
</dbReference>
<dbReference type="EMBL" id="JAGDYM010000008">
    <property type="protein sequence ID" value="MBO1901806.1"/>
    <property type="molecule type" value="Genomic_DNA"/>
</dbReference>
<keyword evidence="2" id="KW-0479">Metal-binding</keyword>